<reference evidence="2" key="1">
    <citation type="journal article" date="2019" name="Int. J. Syst. Evol. Microbiol.">
        <title>The Global Catalogue of Microorganisms (GCM) 10K type strain sequencing project: providing services to taxonomists for standard genome sequencing and annotation.</title>
        <authorList>
            <consortium name="The Broad Institute Genomics Platform"/>
            <consortium name="The Broad Institute Genome Sequencing Center for Infectious Disease"/>
            <person name="Wu L."/>
            <person name="Ma J."/>
        </authorList>
    </citation>
    <scope>NUCLEOTIDE SEQUENCE [LARGE SCALE GENOMIC DNA]</scope>
    <source>
        <strain evidence="2">JCM 18715</strain>
    </source>
</reference>
<dbReference type="EMBL" id="BAABLD010000008">
    <property type="protein sequence ID" value="GAA5164343.1"/>
    <property type="molecule type" value="Genomic_DNA"/>
</dbReference>
<dbReference type="Proteomes" id="UP001500547">
    <property type="component" value="Unassembled WGS sequence"/>
</dbReference>
<protein>
    <submittedName>
        <fullName evidence="1">Uncharacterized protein</fullName>
    </submittedName>
</protein>
<name>A0ABP9QMH8_9RHOO</name>
<comment type="caution">
    <text evidence="1">The sequence shown here is derived from an EMBL/GenBank/DDBJ whole genome shotgun (WGS) entry which is preliminary data.</text>
</comment>
<evidence type="ECO:0000313" key="1">
    <source>
        <dbReference type="EMBL" id="GAA5164343.1"/>
    </source>
</evidence>
<proteinExistence type="predicted"/>
<sequence length="81" mass="9011">MARALVVTVDVVVHFAEQSHIRRALRHVDGDAVVKQQRQQEVVEVERYGGIRLAGGRESFCFDDMGSRVGSRLSGVKSFNP</sequence>
<accession>A0ABP9QMH8</accession>
<evidence type="ECO:0000313" key="2">
    <source>
        <dbReference type="Proteomes" id="UP001500547"/>
    </source>
</evidence>
<gene>
    <name evidence="1" type="ORF">GCM10025770_18030</name>
</gene>
<keyword evidence="2" id="KW-1185">Reference proteome</keyword>
<organism evidence="1 2">
    <name type="scientific">Viridibacterium curvum</name>
    <dbReference type="NCBI Taxonomy" id="1101404"/>
    <lineage>
        <taxon>Bacteria</taxon>
        <taxon>Pseudomonadati</taxon>
        <taxon>Pseudomonadota</taxon>
        <taxon>Betaproteobacteria</taxon>
        <taxon>Rhodocyclales</taxon>
        <taxon>Rhodocyclaceae</taxon>
        <taxon>Viridibacterium</taxon>
    </lineage>
</organism>